<evidence type="ECO:0000313" key="2">
    <source>
        <dbReference type="Proteomes" id="UP000000447"/>
    </source>
</evidence>
<dbReference type="EMBL" id="CP001276">
    <property type="protein sequence ID" value="ACM07005.1"/>
    <property type="molecule type" value="Genomic_DNA"/>
</dbReference>
<dbReference type="RefSeq" id="WP_012642992.1">
    <property type="nucleotide sequence ID" value="NC_011961.1"/>
</dbReference>
<dbReference type="Gene3D" id="3.30.70.2940">
    <property type="match status" value="1"/>
</dbReference>
<dbReference type="HOGENOM" id="CLU_044328_1_0_0"/>
<dbReference type="AlphaFoldDB" id="B9L2V0"/>
<protein>
    <submittedName>
        <fullName evidence="1">Crispr-associated protein, Cmr3 family</fullName>
    </submittedName>
</protein>
<dbReference type="eggNOG" id="COG1769">
    <property type="taxonomic scope" value="Bacteria"/>
</dbReference>
<dbReference type="Pfam" id="PF09700">
    <property type="entry name" value="Cas_Cmr3"/>
    <property type="match status" value="1"/>
</dbReference>
<name>B9L2V0_THERP</name>
<accession>B9L2V0</accession>
<keyword evidence="1" id="KW-0614">Plasmid</keyword>
<dbReference type="KEGG" id="tro:trd_A0114"/>
<dbReference type="Proteomes" id="UP000000447">
    <property type="component" value="Plasmid unnamed"/>
</dbReference>
<geneLocation type="plasmid" evidence="2">
    <name>Tros</name>
</geneLocation>
<proteinExistence type="predicted"/>
<reference evidence="1 2" key="1">
    <citation type="journal article" date="2009" name="PLoS ONE">
        <title>Complete genome sequence of the aerobic CO-oxidizing thermophile Thermomicrobium roseum.</title>
        <authorList>
            <person name="Wu D."/>
            <person name="Raymond J."/>
            <person name="Wu M."/>
            <person name="Chatterji S."/>
            <person name="Ren Q."/>
            <person name="Graham J.E."/>
            <person name="Bryant D.A."/>
            <person name="Robb F."/>
            <person name="Colman A."/>
            <person name="Tallon L.J."/>
            <person name="Badger J.H."/>
            <person name="Madupu R."/>
            <person name="Ward N.L."/>
            <person name="Eisen J.A."/>
        </authorList>
    </citation>
    <scope>NUCLEOTIDE SEQUENCE [LARGE SCALE GENOMIC DNA]</scope>
    <source>
        <strain evidence="2">ATCC 27502 / DSM 5159 / P-2</strain>
        <plasmid evidence="1">unnamed</plasmid>
    </source>
</reference>
<sequence>MTTLFLEPLDVWLFRDGRPFTAGQQFRAASRFPPSPLVVQGALRAYHLMVHSTVPPWDAAAVAGVVGGPDDWGPLRLVGPLVARRTASGEFEVLLPPPADAAFPGRQARRLPLPEQPPEWLRLPTPTPALFPLWHAGEPVSEKASQRLWLRLTDFAAYSRGEPVPGVPQEELWAEEVRIGIAQDSSRRTTREGLYYEARYVRPAPGVGLLVSFTGLDWPEPAGVLALGGERRSARFEVVTSFAPPPVPEPLPERFVLFFLTPAVFERGWLPRDWGAFFEGSVELVAAALDRYETVGGFDLARGRERPAHRAVPAGSVYYFVARGEARLRRTSDLPWPTVSDWGAEIGFGTVLIGGW</sequence>
<keyword evidence="2" id="KW-1185">Reference proteome</keyword>
<evidence type="ECO:0000313" key="1">
    <source>
        <dbReference type="EMBL" id="ACM07005.1"/>
    </source>
</evidence>
<dbReference type="InterPro" id="IPR019117">
    <property type="entry name" value="CRISPR-assoc_protein_Cmr3"/>
</dbReference>
<dbReference type="Gene3D" id="2.60.40.4350">
    <property type="match status" value="1"/>
</dbReference>
<organism evidence="1 2">
    <name type="scientific">Thermomicrobium roseum (strain ATCC 27502 / DSM 5159 / P-2)</name>
    <dbReference type="NCBI Taxonomy" id="309801"/>
    <lineage>
        <taxon>Bacteria</taxon>
        <taxon>Pseudomonadati</taxon>
        <taxon>Thermomicrobiota</taxon>
        <taxon>Thermomicrobia</taxon>
        <taxon>Thermomicrobiales</taxon>
        <taxon>Thermomicrobiaceae</taxon>
        <taxon>Thermomicrobium</taxon>
    </lineage>
</organism>
<gene>
    <name evidence="1" type="primary">cmr</name>
    <name evidence="1" type="ordered locus">trd_A0114</name>
</gene>